<feature type="signal peptide" evidence="12">
    <location>
        <begin position="1"/>
        <end position="23"/>
    </location>
</feature>
<evidence type="ECO:0000256" key="4">
    <source>
        <dbReference type="ARBA" id="ARBA00022729"/>
    </source>
</evidence>
<dbReference type="PANTHER" id="PTHR12207">
    <property type="entry name" value="V-SET AND TRANSMEMBRANE DOMAIN-CONTAINING PROTEIN"/>
    <property type="match status" value="1"/>
</dbReference>
<dbReference type="GO" id="GO:0010628">
    <property type="term" value="P:positive regulation of gene expression"/>
    <property type="evidence" value="ECO:0007669"/>
    <property type="project" value="UniProtKB-ARBA"/>
</dbReference>
<evidence type="ECO:0000256" key="12">
    <source>
        <dbReference type="SAM" id="SignalP"/>
    </source>
</evidence>
<accession>A0A6A4SBZ6</accession>
<keyword evidence="5" id="KW-0221">Differentiation</keyword>
<dbReference type="PANTHER" id="PTHR12207:SF23">
    <property type="entry name" value="V-SET AND TRANSMEMBRANE DOMAIN-CONTAINING PROTEIN 2A"/>
    <property type="match status" value="1"/>
</dbReference>
<feature type="chain" id="PRO_5025568917" description="V-set and transmembrane domain-containing protein 2A" evidence="12">
    <location>
        <begin position="24"/>
        <end position="359"/>
    </location>
</feature>
<feature type="region of interest" description="Disordered" evidence="11">
    <location>
        <begin position="152"/>
        <end position="213"/>
    </location>
</feature>
<comment type="caution">
    <text evidence="14">The sequence shown here is derived from an EMBL/GenBank/DDBJ whole genome shotgun (WGS) entry which is preliminary data.</text>
</comment>
<dbReference type="InterPro" id="IPR036179">
    <property type="entry name" value="Ig-like_dom_sf"/>
</dbReference>
<keyword evidence="7" id="KW-0325">Glycoprotein</keyword>
<comment type="function">
    <text evidence="9">Plays a role in the regulation of the early stage of white and brown preadipocyte cell differentiation. Promotes adipogenic commitment of preadipocytes by increasing gene expression of the transcription factor PPARG in a BMP4-dependent signaling pathway.</text>
</comment>
<evidence type="ECO:0000256" key="8">
    <source>
        <dbReference type="ARBA" id="ARBA00023319"/>
    </source>
</evidence>
<sequence length="359" mass="39079">MWTSHDTVGFVFFAGFCVQLGFSFEGRFTDMPSNMTVKEGQNIEMACAFQSGTASVYLEIQWWFVKTPEPTDSEEEVDAEEMEMIPEPDPDDEGTKISTVKVQGNDISHKLQMSRVSKSDEGLYECRVTRANYGEIVEYKAQAWLKVNITARPRRPLPPPKKSSPLHLTDKKPRKSSSPLGQDSMSSDQRVASTSTSHTSSNTAKHNPGSGNVTFTRLAANGKGARISSSCGLTVLLVCGLTSTRTPSEVQRSGVKKNKKRTLYLTGRISVEETDSLAVLRCSSSCTKQKCIVLLCSQRAAVGRLVDSASGGFGGLTEHVVLWDQTRDVSRSSPASVQDVRAIAGKPCLIPQAPNSFGV</sequence>
<feature type="compositionally biased region" description="Polar residues" evidence="11">
    <location>
        <begin position="176"/>
        <end position="192"/>
    </location>
</feature>
<dbReference type="GO" id="GO:0090336">
    <property type="term" value="P:positive regulation of brown fat cell differentiation"/>
    <property type="evidence" value="ECO:0007669"/>
    <property type="project" value="UniProtKB-ARBA"/>
</dbReference>
<dbReference type="AlphaFoldDB" id="A0A6A4SBZ6"/>
<dbReference type="GO" id="GO:0070352">
    <property type="term" value="P:positive regulation of white fat cell proliferation"/>
    <property type="evidence" value="ECO:0007669"/>
    <property type="project" value="UniProtKB-ARBA"/>
</dbReference>
<dbReference type="InterPro" id="IPR007110">
    <property type="entry name" value="Ig-like_dom"/>
</dbReference>
<gene>
    <name evidence="14" type="ORF">F2P81_019441</name>
</gene>
<comment type="subcellular location">
    <subcellularLocation>
        <location evidence="1">Secreted</location>
    </subcellularLocation>
</comment>
<keyword evidence="6" id="KW-1015">Disulfide bond</keyword>
<evidence type="ECO:0000313" key="15">
    <source>
        <dbReference type="Proteomes" id="UP000438429"/>
    </source>
</evidence>
<dbReference type="SMART" id="SM00409">
    <property type="entry name" value="IG"/>
    <property type="match status" value="1"/>
</dbReference>
<organism evidence="14 15">
    <name type="scientific">Scophthalmus maximus</name>
    <name type="common">Turbot</name>
    <name type="synonym">Psetta maxima</name>
    <dbReference type="NCBI Taxonomy" id="52904"/>
    <lineage>
        <taxon>Eukaryota</taxon>
        <taxon>Metazoa</taxon>
        <taxon>Chordata</taxon>
        <taxon>Craniata</taxon>
        <taxon>Vertebrata</taxon>
        <taxon>Euteleostomi</taxon>
        <taxon>Actinopterygii</taxon>
        <taxon>Neopterygii</taxon>
        <taxon>Teleostei</taxon>
        <taxon>Neoteleostei</taxon>
        <taxon>Acanthomorphata</taxon>
        <taxon>Carangaria</taxon>
        <taxon>Pleuronectiformes</taxon>
        <taxon>Pleuronectoidei</taxon>
        <taxon>Scophthalmidae</taxon>
        <taxon>Scophthalmus</taxon>
    </lineage>
</organism>
<evidence type="ECO:0000259" key="13">
    <source>
        <dbReference type="PROSITE" id="PS50835"/>
    </source>
</evidence>
<dbReference type="SUPFAM" id="SSF48726">
    <property type="entry name" value="Immunoglobulin"/>
    <property type="match status" value="1"/>
</dbReference>
<dbReference type="InterPro" id="IPR003599">
    <property type="entry name" value="Ig_sub"/>
</dbReference>
<dbReference type="InterPro" id="IPR013106">
    <property type="entry name" value="Ig_V-set"/>
</dbReference>
<evidence type="ECO:0000313" key="14">
    <source>
        <dbReference type="EMBL" id="KAF0028354.1"/>
    </source>
</evidence>
<evidence type="ECO:0000256" key="6">
    <source>
        <dbReference type="ARBA" id="ARBA00023157"/>
    </source>
</evidence>
<dbReference type="PROSITE" id="PS50835">
    <property type="entry name" value="IG_LIKE"/>
    <property type="match status" value="1"/>
</dbReference>
<dbReference type="FunFam" id="2.60.40.10:FF:000530">
    <property type="entry name" value="V-set and transmembrane domain containing 2A"/>
    <property type="match status" value="1"/>
</dbReference>
<name>A0A6A4SBZ6_SCOMX</name>
<evidence type="ECO:0000256" key="7">
    <source>
        <dbReference type="ARBA" id="ARBA00023180"/>
    </source>
</evidence>
<evidence type="ECO:0000256" key="9">
    <source>
        <dbReference type="ARBA" id="ARBA00060262"/>
    </source>
</evidence>
<feature type="domain" description="Ig-like" evidence="13">
    <location>
        <begin position="26"/>
        <end position="142"/>
    </location>
</feature>
<keyword evidence="8" id="KW-0393">Immunoglobulin domain</keyword>
<dbReference type="GO" id="GO:0005576">
    <property type="term" value="C:extracellular region"/>
    <property type="evidence" value="ECO:0007669"/>
    <property type="project" value="UniProtKB-SubCell"/>
</dbReference>
<dbReference type="EMBL" id="VEVO01000017">
    <property type="protein sequence ID" value="KAF0028354.1"/>
    <property type="molecule type" value="Genomic_DNA"/>
</dbReference>
<comment type="subunit">
    <text evidence="2">Homodimer.</text>
</comment>
<keyword evidence="4 12" id="KW-0732">Signal</keyword>
<evidence type="ECO:0000256" key="11">
    <source>
        <dbReference type="SAM" id="MobiDB-lite"/>
    </source>
</evidence>
<evidence type="ECO:0000256" key="5">
    <source>
        <dbReference type="ARBA" id="ARBA00022782"/>
    </source>
</evidence>
<keyword evidence="3" id="KW-0964">Secreted</keyword>
<evidence type="ECO:0000256" key="3">
    <source>
        <dbReference type="ARBA" id="ARBA00022525"/>
    </source>
</evidence>
<dbReference type="Proteomes" id="UP000438429">
    <property type="component" value="Unassembled WGS sequence"/>
</dbReference>
<dbReference type="InterPro" id="IPR013783">
    <property type="entry name" value="Ig-like_fold"/>
</dbReference>
<protein>
    <recommendedName>
        <fullName evidence="10">V-set and transmembrane domain-containing protein 2A</fullName>
    </recommendedName>
</protein>
<dbReference type="InterPro" id="IPR051102">
    <property type="entry name" value="IgSF_V-set/TM_domain"/>
</dbReference>
<dbReference type="GO" id="GO:0016020">
    <property type="term" value="C:membrane"/>
    <property type="evidence" value="ECO:0007669"/>
    <property type="project" value="TreeGrafter"/>
</dbReference>
<dbReference type="Gene3D" id="2.60.40.10">
    <property type="entry name" value="Immunoglobulins"/>
    <property type="match status" value="1"/>
</dbReference>
<feature type="compositionally biased region" description="Low complexity" evidence="11">
    <location>
        <begin position="193"/>
        <end position="203"/>
    </location>
</feature>
<evidence type="ECO:0000256" key="2">
    <source>
        <dbReference type="ARBA" id="ARBA00011738"/>
    </source>
</evidence>
<evidence type="ECO:0000256" key="1">
    <source>
        <dbReference type="ARBA" id="ARBA00004613"/>
    </source>
</evidence>
<evidence type="ECO:0000256" key="10">
    <source>
        <dbReference type="ARBA" id="ARBA00068296"/>
    </source>
</evidence>
<reference evidence="14 15" key="1">
    <citation type="submission" date="2019-06" db="EMBL/GenBank/DDBJ databases">
        <title>Draft genomes of female and male turbot (Scophthalmus maximus).</title>
        <authorList>
            <person name="Xu H."/>
            <person name="Xu X.-W."/>
            <person name="Shao C."/>
            <person name="Chen S."/>
        </authorList>
    </citation>
    <scope>NUCLEOTIDE SEQUENCE [LARGE SCALE GENOMIC DNA]</scope>
    <source>
        <strain evidence="14">Ysfricsl-2016a</strain>
        <tissue evidence="14">Blood</tissue>
    </source>
</reference>
<proteinExistence type="predicted"/>
<dbReference type="Pfam" id="PF07686">
    <property type="entry name" value="V-set"/>
    <property type="match status" value="1"/>
</dbReference>
<dbReference type="GO" id="GO:0030154">
    <property type="term" value="P:cell differentiation"/>
    <property type="evidence" value="ECO:0007669"/>
    <property type="project" value="UniProtKB-KW"/>
</dbReference>